<accession>A0ABW6G7G7</accession>
<proteinExistence type="inferred from homology"/>
<evidence type="ECO:0000259" key="6">
    <source>
        <dbReference type="Pfam" id="PF02776"/>
    </source>
</evidence>
<dbReference type="PANTHER" id="PTHR18968:SF13">
    <property type="entry name" value="ACETOLACTATE SYNTHASE CATALYTIC SUBUNIT, MITOCHONDRIAL"/>
    <property type="match status" value="1"/>
</dbReference>
<dbReference type="PANTHER" id="PTHR18968">
    <property type="entry name" value="THIAMINE PYROPHOSPHATE ENZYMES"/>
    <property type="match status" value="1"/>
</dbReference>
<feature type="domain" description="Thiamine pyrophosphate enzyme N-terminal TPP-binding" evidence="6">
    <location>
        <begin position="17"/>
        <end position="127"/>
    </location>
</feature>
<comment type="caution">
    <text evidence="7">The sequence shown here is derived from an EMBL/GenBank/DDBJ whole genome shotgun (WGS) entry which is preliminary data.</text>
</comment>
<evidence type="ECO:0000259" key="4">
    <source>
        <dbReference type="Pfam" id="PF00205"/>
    </source>
</evidence>
<dbReference type="InterPro" id="IPR045229">
    <property type="entry name" value="TPP_enz"/>
</dbReference>
<evidence type="ECO:0000256" key="3">
    <source>
        <dbReference type="RuleBase" id="RU362132"/>
    </source>
</evidence>
<dbReference type="InterPro" id="IPR012000">
    <property type="entry name" value="Thiamin_PyroP_enz_cen_dom"/>
</dbReference>
<dbReference type="Gene3D" id="3.40.50.970">
    <property type="match status" value="2"/>
</dbReference>
<dbReference type="SUPFAM" id="SSF52467">
    <property type="entry name" value="DHS-like NAD/FAD-binding domain"/>
    <property type="match status" value="1"/>
</dbReference>
<dbReference type="SUPFAM" id="SSF52518">
    <property type="entry name" value="Thiamin diphosphate-binding fold (THDP-binding)"/>
    <property type="match status" value="2"/>
</dbReference>
<organism evidence="7 8">
    <name type="scientific">Prauserella salsuginis</name>
    <dbReference type="NCBI Taxonomy" id="387889"/>
    <lineage>
        <taxon>Bacteria</taxon>
        <taxon>Bacillati</taxon>
        <taxon>Actinomycetota</taxon>
        <taxon>Actinomycetes</taxon>
        <taxon>Pseudonocardiales</taxon>
        <taxon>Pseudonocardiaceae</taxon>
        <taxon>Prauserella</taxon>
        <taxon>Prauserella salsuginis group</taxon>
    </lineage>
</organism>
<dbReference type="Pfam" id="PF02776">
    <property type="entry name" value="TPP_enzyme_N"/>
    <property type="match status" value="1"/>
</dbReference>
<dbReference type="CDD" id="cd07035">
    <property type="entry name" value="TPP_PYR_POX_like"/>
    <property type="match status" value="1"/>
</dbReference>
<protein>
    <submittedName>
        <fullName evidence="7">Thiamine pyrophosphate-binding protein</fullName>
    </submittedName>
</protein>
<dbReference type="EMBL" id="JBHXCV010000011">
    <property type="protein sequence ID" value="MFD6795148.1"/>
    <property type="molecule type" value="Genomic_DNA"/>
</dbReference>
<evidence type="ECO:0000313" key="8">
    <source>
        <dbReference type="Proteomes" id="UP001598673"/>
    </source>
</evidence>
<gene>
    <name evidence="7" type="ORF">ACFWGY_17570</name>
</gene>
<dbReference type="Proteomes" id="UP001598673">
    <property type="component" value="Unassembled WGS sequence"/>
</dbReference>
<comment type="similarity">
    <text evidence="1 3">Belongs to the TPP enzyme family.</text>
</comment>
<dbReference type="InterPro" id="IPR011766">
    <property type="entry name" value="TPP_enzyme_TPP-bd"/>
</dbReference>
<dbReference type="Gene3D" id="3.40.50.1220">
    <property type="entry name" value="TPP-binding domain"/>
    <property type="match status" value="1"/>
</dbReference>
<evidence type="ECO:0000256" key="2">
    <source>
        <dbReference type="ARBA" id="ARBA00023052"/>
    </source>
</evidence>
<dbReference type="CDD" id="cd00568">
    <property type="entry name" value="TPP_enzymes"/>
    <property type="match status" value="1"/>
</dbReference>
<evidence type="ECO:0000313" key="7">
    <source>
        <dbReference type="EMBL" id="MFD6795148.1"/>
    </source>
</evidence>
<evidence type="ECO:0000256" key="1">
    <source>
        <dbReference type="ARBA" id="ARBA00007812"/>
    </source>
</evidence>
<dbReference type="InterPro" id="IPR012001">
    <property type="entry name" value="Thiamin_PyroP_enz_TPP-bd_dom"/>
</dbReference>
<dbReference type="InterPro" id="IPR029035">
    <property type="entry name" value="DHS-like_NAD/FAD-binding_dom"/>
</dbReference>
<dbReference type="Pfam" id="PF00205">
    <property type="entry name" value="TPP_enzyme_M"/>
    <property type="match status" value="1"/>
</dbReference>
<name>A0ABW6G7G7_9PSEU</name>
<keyword evidence="2 3" id="KW-0786">Thiamine pyrophosphate</keyword>
<sequence>MTGRTGSRSATYDGAWHAVVDFLRTAGVDVMTGLPSDDLALLDALDSDSPRLVVCRDQRNAAFMATGYALQAGSPGVCVVGKGPAATNVMTGVLEAKFSGAPLLVIGTGTATDRRSGTAFQELDQMSVLDPVVAWSERVDSAARLVPALEQAWRRAQGPPSGPVYLELPEQLLTEQITRGRPWQTDIEPAGGVRFDDRSPVVEAVRRARRPILLVGGGTRHRNADGVVERFAAGLGAAVFSTASGRGCFDEDDERFLGLSGLYLRPAAAQLWRDSDLVVTLGSRLEETATFGWPDVADMPPVVQVNVDVAGFSAEWDGHRVLGDVGDVLREWIPVLEGAERDEAWQERIAEARRRLRSDAVVPADGEPAPGTVRVARLLSAVDSVVPRDRILVQENGLQDMWSYIYPYYACAAEGGSIVPSEQTSLGFGAAGSGGVFLAAQGKPVVAFVGDGAFAMVRGDLATFAKERLGVLFVVICNGGYGWLQSQLGGHRRAGERFSFIAPGAADAPGDVARNFAEERDVHQVAVTDEAALDAALTKAYERTAAGTVSVVHVAVDLSDAPPGISDIEGDFTAPDPA</sequence>
<reference evidence="7 8" key="1">
    <citation type="submission" date="2024-09" db="EMBL/GenBank/DDBJ databases">
        <title>The Natural Products Discovery Center: Release of the First 8490 Sequenced Strains for Exploring Actinobacteria Biosynthetic Diversity.</title>
        <authorList>
            <person name="Kalkreuter E."/>
            <person name="Kautsar S.A."/>
            <person name="Yang D."/>
            <person name="Bader C.D."/>
            <person name="Teijaro C.N."/>
            <person name="Fluegel L."/>
            <person name="Davis C.M."/>
            <person name="Simpson J.R."/>
            <person name="Lauterbach L."/>
            <person name="Steele A.D."/>
            <person name="Gui C."/>
            <person name="Meng S."/>
            <person name="Li G."/>
            <person name="Viehrig K."/>
            <person name="Ye F."/>
            <person name="Su P."/>
            <person name="Kiefer A.F."/>
            <person name="Nichols A."/>
            <person name="Cepeda A.J."/>
            <person name="Yan W."/>
            <person name="Fan B."/>
            <person name="Jiang Y."/>
            <person name="Adhikari A."/>
            <person name="Zheng C.-J."/>
            <person name="Schuster L."/>
            <person name="Cowan T.M."/>
            <person name="Smanski M.J."/>
            <person name="Chevrette M.G."/>
            <person name="De Carvalho L.P.S."/>
            <person name="Shen B."/>
        </authorList>
    </citation>
    <scope>NUCLEOTIDE SEQUENCE [LARGE SCALE GENOMIC DNA]</scope>
    <source>
        <strain evidence="7 8">NPDC060353</strain>
    </source>
</reference>
<feature type="domain" description="Thiamine pyrophosphate enzyme TPP-binding" evidence="5">
    <location>
        <begin position="408"/>
        <end position="553"/>
    </location>
</feature>
<dbReference type="InterPro" id="IPR029061">
    <property type="entry name" value="THDP-binding"/>
</dbReference>
<feature type="domain" description="Thiamine pyrophosphate enzyme central" evidence="4">
    <location>
        <begin position="201"/>
        <end position="331"/>
    </location>
</feature>
<dbReference type="RefSeq" id="WP_258937319.1">
    <property type="nucleotide sequence ID" value="NZ_JANBBF010000011.1"/>
</dbReference>
<keyword evidence="8" id="KW-1185">Reference proteome</keyword>
<evidence type="ECO:0000259" key="5">
    <source>
        <dbReference type="Pfam" id="PF02775"/>
    </source>
</evidence>
<dbReference type="Pfam" id="PF02775">
    <property type="entry name" value="TPP_enzyme_C"/>
    <property type="match status" value="1"/>
</dbReference>